<protein>
    <submittedName>
        <fullName evidence="1">Uncharacterized protein</fullName>
    </submittedName>
</protein>
<evidence type="ECO:0000313" key="1">
    <source>
        <dbReference type="EMBL" id="ORJ33145.1"/>
    </source>
</evidence>
<sequence>MCSMNTRKSIFFSQTSVRIQLHDTTGVKSQSENRKLDEETLVSRKVYLFHTDFSPYSTLQVTWTRNMSQVATVADIRRST</sequence>
<name>A0A1X0X266_STROR</name>
<accession>A0A1X0X266</accession>
<proteinExistence type="predicted"/>
<reference evidence="1 2" key="1">
    <citation type="journal article" date="2016" name="PLoS ONE">
        <title>Comparative Genomics Analysis of Streptococcus tigurinus Strains Identifies Genetic Elements Specifically and Uniquely Present in Highly Virulent Strains.</title>
        <authorList>
            <person name="Diene S.M."/>
            <person name="Francois P."/>
            <person name="Zbinden A."/>
            <person name="Entenza J.M."/>
            <person name="Resch G."/>
        </authorList>
    </citation>
    <scope>NUCLEOTIDE SEQUENCE [LARGE SCALE GENOMIC DNA]</scope>
    <source>
        <strain evidence="1 2">859</strain>
    </source>
</reference>
<organism evidence="1 2">
    <name type="scientific">Streptococcus oralis subsp. tigurinus</name>
    <dbReference type="NCBI Taxonomy" id="1077464"/>
    <lineage>
        <taxon>Bacteria</taxon>
        <taxon>Bacillati</taxon>
        <taxon>Bacillota</taxon>
        <taxon>Bacilli</taxon>
        <taxon>Lactobacillales</taxon>
        <taxon>Streptococcaceae</taxon>
        <taxon>Streptococcus</taxon>
    </lineage>
</organism>
<comment type="caution">
    <text evidence="1">The sequence shown here is derived from an EMBL/GenBank/DDBJ whole genome shotgun (WGS) entry which is preliminary data.</text>
</comment>
<dbReference type="Proteomes" id="UP000192532">
    <property type="component" value="Unassembled WGS sequence"/>
</dbReference>
<dbReference type="AlphaFoldDB" id="A0A1X0X266"/>
<gene>
    <name evidence="1" type="ORF">ATE37_05205</name>
</gene>
<dbReference type="EMBL" id="LNVH01000001">
    <property type="protein sequence ID" value="ORJ33145.1"/>
    <property type="molecule type" value="Genomic_DNA"/>
</dbReference>
<evidence type="ECO:0000313" key="2">
    <source>
        <dbReference type="Proteomes" id="UP000192532"/>
    </source>
</evidence>